<proteinExistence type="predicted"/>
<organism evidence="2 3">
    <name type="scientific">Larinioides sclopetarius</name>
    <dbReference type="NCBI Taxonomy" id="280406"/>
    <lineage>
        <taxon>Eukaryota</taxon>
        <taxon>Metazoa</taxon>
        <taxon>Ecdysozoa</taxon>
        <taxon>Arthropoda</taxon>
        <taxon>Chelicerata</taxon>
        <taxon>Arachnida</taxon>
        <taxon>Araneae</taxon>
        <taxon>Araneomorphae</taxon>
        <taxon>Entelegynae</taxon>
        <taxon>Araneoidea</taxon>
        <taxon>Araneidae</taxon>
        <taxon>Larinioides</taxon>
    </lineage>
</organism>
<accession>A0AAV2A1B2</accession>
<dbReference type="Proteomes" id="UP001497382">
    <property type="component" value="Unassembled WGS sequence"/>
</dbReference>
<dbReference type="AlphaFoldDB" id="A0AAV2A1B2"/>
<protein>
    <submittedName>
        <fullName evidence="2">Uncharacterized protein</fullName>
    </submittedName>
</protein>
<evidence type="ECO:0000313" key="2">
    <source>
        <dbReference type="EMBL" id="CAL1277801.1"/>
    </source>
</evidence>
<gene>
    <name evidence="2" type="ORF">LARSCL_LOCUS9418</name>
</gene>
<dbReference type="EMBL" id="CAXIEN010000105">
    <property type="protein sequence ID" value="CAL1277801.1"/>
    <property type="molecule type" value="Genomic_DNA"/>
</dbReference>
<name>A0AAV2A1B2_9ARAC</name>
<keyword evidence="3" id="KW-1185">Reference proteome</keyword>
<dbReference type="InterPro" id="IPR037151">
    <property type="entry name" value="AlkB-like_sf"/>
</dbReference>
<sequence length="202" mass="23634">MDYLNDAILSYTAKYFSTEDANAIFKKLQTEIRYLPEGTTQIHLTDTIVHMPRQLAVYGTELLKYKFNNHTLVVQNWTPILNYLRRVADNIIQDTDKRHNFATVERYNNGLDMENGNITIEPTIDNTCPMITFVFGARHPTIFKRPHQRKRFLSLTHGSMFKMKPTENTHRAIEIPKRSRTIQQTITVTFKRCNMPISNNNL</sequence>
<reference evidence="2 3" key="1">
    <citation type="submission" date="2024-04" db="EMBL/GenBank/DDBJ databases">
        <authorList>
            <person name="Rising A."/>
            <person name="Reimegard J."/>
            <person name="Sonavane S."/>
            <person name="Akerstrom W."/>
            <person name="Nylinder S."/>
            <person name="Hedman E."/>
            <person name="Kallberg Y."/>
        </authorList>
    </citation>
    <scope>NUCLEOTIDE SEQUENCE [LARGE SCALE GENOMIC DNA]</scope>
</reference>
<evidence type="ECO:0000313" key="3">
    <source>
        <dbReference type="Proteomes" id="UP001497382"/>
    </source>
</evidence>
<comment type="caution">
    <text evidence="2">The sequence shown here is derived from an EMBL/GenBank/DDBJ whole genome shotgun (WGS) entry which is preliminary data.</text>
</comment>
<evidence type="ECO:0000256" key="1">
    <source>
        <dbReference type="ARBA" id="ARBA00001954"/>
    </source>
</evidence>
<comment type="cofactor">
    <cofactor evidence="1">
        <name>Fe(2+)</name>
        <dbReference type="ChEBI" id="CHEBI:29033"/>
    </cofactor>
</comment>
<dbReference type="Gene3D" id="2.60.120.590">
    <property type="entry name" value="Alpha-ketoglutarate-dependent dioxygenase AlkB-like"/>
    <property type="match status" value="1"/>
</dbReference>
<dbReference type="SUPFAM" id="SSF51197">
    <property type="entry name" value="Clavaminate synthase-like"/>
    <property type="match status" value="1"/>
</dbReference>